<evidence type="ECO:0000313" key="3">
    <source>
        <dbReference type="Proteomes" id="UP001476798"/>
    </source>
</evidence>
<evidence type="ECO:0000313" key="2">
    <source>
        <dbReference type="EMBL" id="MEQ2170883.1"/>
    </source>
</evidence>
<sequence length="108" mass="11489">FFPSSLYHSSPQQAFNATAVVRHMRRLQLGSSMGSSMDASNPRPSQTQRPVQSQNQAGQNQTAQGQNSGQAAQSQGTSSNASKNSSADNNVAAPRKECESGMPVELKH</sequence>
<feature type="compositionally biased region" description="Basic and acidic residues" evidence="1">
    <location>
        <begin position="94"/>
        <end position="108"/>
    </location>
</feature>
<proteinExistence type="predicted"/>
<keyword evidence="3" id="KW-1185">Reference proteome</keyword>
<feature type="non-terminal residue" evidence="2">
    <location>
        <position position="1"/>
    </location>
</feature>
<feature type="compositionally biased region" description="Low complexity" evidence="1">
    <location>
        <begin position="52"/>
        <end position="93"/>
    </location>
</feature>
<name>A0ABV0NHK6_9TELE</name>
<organism evidence="2 3">
    <name type="scientific">Goodea atripinnis</name>
    <dbReference type="NCBI Taxonomy" id="208336"/>
    <lineage>
        <taxon>Eukaryota</taxon>
        <taxon>Metazoa</taxon>
        <taxon>Chordata</taxon>
        <taxon>Craniata</taxon>
        <taxon>Vertebrata</taxon>
        <taxon>Euteleostomi</taxon>
        <taxon>Actinopterygii</taxon>
        <taxon>Neopterygii</taxon>
        <taxon>Teleostei</taxon>
        <taxon>Neoteleostei</taxon>
        <taxon>Acanthomorphata</taxon>
        <taxon>Ovalentaria</taxon>
        <taxon>Atherinomorphae</taxon>
        <taxon>Cyprinodontiformes</taxon>
        <taxon>Goodeidae</taxon>
        <taxon>Goodea</taxon>
    </lineage>
</organism>
<feature type="compositionally biased region" description="Polar residues" evidence="1">
    <location>
        <begin position="29"/>
        <end position="51"/>
    </location>
</feature>
<comment type="caution">
    <text evidence="2">The sequence shown here is derived from an EMBL/GenBank/DDBJ whole genome shotgun (WGS) entry which is preliminary data.</text>
</comment>
<evidence type="ECO:0000256" key="1">
    <source>
        <dbReference type="SAM" id="MobiDB-lite"/>
    </source>
</evidence>
<gene>
    <name evidence="2" type="ORF">GOODEAATRI_004904</name>
</gene>
<dbReference type="Proteomes" id="UP001476798">
    <property type="component" value="Unassembled WGS sequence"/>
</dbReference>
<reference evidence="2 3" key="1">
    <citation type="submission" date="2021-06" db="EMBL/GenBank/DDBJ databases">
        <authorList>
            <person name="Palmer J.M."/>
        </authorList>
    </citation>
    <scope>NUCLEOTIDE SEQUENCE [LARGE SCALE GENOMIC DNA]</scope>
    <source>
        <strain evidence="2 3">GA_2019</strain>
        <tissue evidence="2">Muscle</tissue>
    </source>
</reference>
<dbReference type="EMBL" id="JAHRIO010040194">
    <property type="protein sequence ID" value="MEQ2170883.1"/>
    <property type="molecule type" value="Genomic_DNA"/>
</dbReference>
<accession>A0ABV0NHK6</accession>
<feature type="region of interest" description="Disordered" evidence="1">
    <location>
        <begin position="26"/>
        <end position="108"/>
    </location>
</feature>
<protein>
    <submittedName>
        <fullName evidence="2">Uncharacterized protein</fullName>
    </submittedName>
</protein>